<feature type="compositionally biased region" description="Acidic residues" evidence="1">
    <location>
        <begin position="56"/>
        <end position="76"/>
    </location>
</feature>
<gene>
    <name evidence="2" type="primary">Cnig_chr_X.g22467</name>
    <name evidence="2" type="ORF">B9Z55_022467</name>
</gene>
<feature type="compositionally biased region" description="Polar residues" evidence="1">
    <location>
        <begin position="82"/>
        <end position="139"/>
    </location>
</feature>
<dbReference type="Proteomes" id="UP000230233">
    <property type="component" value="Chromosome X"/>
</dbReference>
<sequence length="357" mass="38876">MNVPKFKFFSLGNRGKNAWLMMEASRTPTPEDGSETGSTSPRPPTSNESSRAGSEDVSDESDGLSEEVSDESETEERSEGSITPSEGRSEVSVTQSGERSEGSVTPTEGRSEGSVTPSEGRSEGSVTPSGERTEGSVTPSKERSEGSVTRSGESSDGSATLSGERTDRSETPLEGSGASNDAANPPERTSSTAAVQNQPGTSMTSPPQMAQQATSFIDRPYLFPRYMPLSAEHFFAHCQPRDHLIFHHNDFMIKMYNQLHPLSFGNQGVRDVVRDLYNHIISADMIFGDIARGKPILMSEMQQQVRDLGNIMHLNTLLPPPLMSTMPPPNPLKRKDAPTEVTYTSFEPKNIRLIAKF</sequence>
<evidence type="ECO:0000313" key="3">
    <source>
        <dbReference type="Proteomes" id="UP000230233"/>
    </source>
</evidence>
<comment type="caution">
    <text evidence="2">The sequence shown here is derived from an EMBL/GenBank/DDBJ whole genome shotgun (WGS) entry which is preliminary data.</text>
</comment>
<dbReference type="EMBL" id="PDUG01000006">
    <property type="protein sequence ID" value="PIC15525.1"/>
    <property type="molecule type" value="Genomic_DNA"/>
</dbReference>
<evidence type="ECO:0000313" key="2">
    <source>
        <dbReference type="EMBL" id="PIC15525.1"/>
    </source>
</evidence>
<accession>A0A2G5SK80</accession>
<dbReference type="OrthoDB" id="10410837at2759"/>
<feature type="compositionally biased region" description="Polar residues" evidence="1">
    <location>
        <begin position="146"/>
        <end position="163"/>
    </location>
</feature>
<proteinExistence type="predicted"/>
<feature type="compositionally biased region" description="Polar residues" evidence="1">
    <location>
        <begin position="35"/>
        <end position="52"/>
    </location>
</feature>
<feature type="region of interest" description="Disordered" evidence="1">
    <location>
        <begin position="1"/>
        <end position="211"/>
    </location>
</feature>
<feature type="compositionally biased region" description="Polar residues" evidence="1">
    <location>
        <begin position="177"/>
        <end position="211"/>
    </location>
</feature>
<organism evidence="2 3">
    <name type="scientific">Caenorhabditis nigoni</name>
    <dbReference type="NCBI Taxonomy" id="1611254"/>
    <lineage>
        <taxon>Eukaryota</taxon>
        <taxon>Metazoa</taxon>
        <taxon>Ecdysozoa</taxon>
        <taxon>Nematoda</taxon>
        <taxon>Chromadorea</taxon>
        <taxon>Rhabditida</taxon>
        <taxon>Rhabditina</taxon>
        <taxon>Rhabditomorpha</taxon>
        <taxon>Rhabditoidea</taxon>
        <taxon>Rhabditidae</taxon>
        <taxon>Peloderinae</taxon>
        <taxon>Caenorhabditis</taxon>
    </lineage>
</organism>
<dbReference type="AlphaFoldDB" id="A0A2G5SK80"/>
<evidence type="ECO:0000256" key="1">
    <source>
        <dbReference type="SAM" id="MobiDB-lite"/>
    </source>
</evidence>
<protein>
    <submittedName>
        <fullName evidence="2">Uncharacterized protein</fullName>
    </submittedName>
</protein>
<name>A0A2G5SK80_9PELO</name>
<keyword evidence="3" id="KW-1185">Reference proteome</keyword>
<reference evidence="3" key="1">
    <citation type="submission" date="2017-10" db="EMBL/GenBank/DDBJ databases">
        <title>Rapid genome shrinkage in a self-fertile nematode reveals novel sperm competition proteins.</title>
        <authorList>
            <person name="Yin D."/>
            <person name="Schwarz E.M."/>
            <person name="Thomas C.G."/>
            <person name="Felde R.L."/>
            <person name="Korf I.F."/>
            <person name="Cutter A.D."/>
            <person name="Schartner C.M."/>
            <person name="Ralston E.J."/>
            <person name="Meyer B.J."/>
            <person name="Haag E.S."/>
        </authorList>
    </citation>
    <scope>NUCLEOTIDE SEQUENCE [LARGE SCALE GENOMIC DNA]</scope>
    <source>
        <strain evidence="3">JU1422</strain>
    </source>
</reference>